<evidence type="ECO:0000313" key="10">
    <source>
        <dbReference type="EMBL" id="KPM35164.1"/>
    </source>
</evidence>
<dbReference type="SUPFAM" id="SSF88713">
    <property type="entry name" value="Glycoside hydrolase/deacetylase"/>
    <property type="match status" value="1"/>
</dbReference>
<dbReference type="Gene3D" id="3.20.20.370">
    <property type="entry name" value="Glycoside hydrolase/deacetylase"/>
    <property type="match status" value="1"/>
</dbReference>
<sequence length="331" mass="34794">MIFTTFLVSLLAGSVAAGPCRPSGLSTSDATDSLTTTTEPTSTESESSSTETASETSSFISDTSVETSSLSTATEITTDTSSVTTVVSTTDLTTSETSTTSSAPVALKTRTPKGTIPVGQVITSCTTPGLVALTFEGGPTEFTDNVLDLLNAVGYKGTFFVYGDNGKGDKINDYSSLIQQMVTGNHQVASSGWSPIIMAQSTPIEIQNDLVSLEDALLSIDNIQPNYMRPPFLSYTDETRKTLRDLAYKIISLDIDPMDNDPDLTSSQVVAAFEAGLDAGGSIAVLRDVNARLVNEILPGIISAVQARGLTGTTVGECLGEPKALWYPRNP</sequence>
<evidence type="ECO:0000259" key="9">
    <source>
        <dbReference type="PROSITE" id="PS51677"/>
    </source>
</evidence>
<evidence type="ECO:0000256" key="1">
    <source>
        <dbReference type="ARBA" id="ARBA00001941"/>
    </source>
</evidence>
<reference evidence="10 11" key="1">
    <citation type="submission" date="2015-09" db="EMBL/GenBank/DDBJ databases">
        <title>Draft genome of a European isolate of the apple canker pathogen Neonectria ditissima.</title>
        <authorList>
            <person name="Gomez-Cortecero A."/>
            <person name="Harrison R.J."/>
            <person name="Armitage A.D."/>
        </authorList>
    </citation>
    <scope>NUCLEOTIDE SEQUENCE [LARGE SCALE GENOMIC DNA]</scope>
    <source>
        <strain evidence="10 11">R09/05</strain>
    </source>
</reference>
<keyword evidence="6" id="KW-0170">Cobalt</keyword>
<dbReference type="PANTHER" id="PTHR46471:SF2">
    <property type="entry name" value="CHITIN DEACETYLASE-RELATED"/>
    <property type="match status" value="1"/>
</dbReference>
<dbReference type="Pfam" id="PF01522">
    <property type="entry name" value="Polysacc_deac_1"/>
    <property type="match status" value="1"/>
</dbReference>
<dbReference type="InterPro" id="IPR002509">
    <property type="entry name" value="NODB_dom"/>
</dbReference>
<keyword evidence="11" id="KW-1185">Reference proteome</keyword>
<keyword evidence="2" id="KW-0479">Metal-binding</keyword>
<dbReference type="Proteomes" id="UP000050424">
    <property type="component" value="Unassembled WGS sequence"/>
</dbReference>
<feature type="signal peptide" evidence="8">
    <location>
        <begin position="1"/>
        <end position="17"/>
    </location>
</feature>
<feature type="chain" id="PRO_5006026140" description="NodB homology domain-containing protein" evidence="8">
    <location>
        <begin position="18"/>
        <end position="331"/>
    </location>
</feature>
<evidence type="ECO:0000256" key="4">
    <source>
        <dbReference type="ARBA" id="ARBA00022801"/>
    </source>
</evidence>
<dbReference type="PROSITE" id="PS51677">
    <property type="entry name" value="NODB"/>
    <property type="match status" value="1"/>
</dbReference>
<organism evidence="10 11">
    <name type="scientific">Neonectria ditissima</name>
    <dbReference type="NCBI Taxonomy" id="78410"/>
    <lineage>
        <taxon>Eukaryota</taxon>
        <taxon>Fungi</taxon>
        <taxon>Dikarya</taxon>
        <taxon>Ascomycota</taxon>
        <taxon>Pezizomycotina</taxon>
        <taxon>Sordariomycetes</taxon>
        <taxon>Hypocreomycetidae</taxon>
        <taxon>Hypocreales</taxon>
        <taxon>Nectriaceae</taxon>
        <taxon>Neonectria</taxon>
    </lineage>
</organism>
<evidence type="ECO:0000256" key="6">
    <source>
        <dbReference type="ARBA" id="ARBA00023285"/>
    </source>
</evidence>
<gene>
    <name evidence="10" type="ORF">AK830_g11412</name>
</gene>
<evidence type="ECO:0000256" key="2">
    <source>
        <dbReference type="ARBA" id="ARBA00022723"/>
    </source>
</evidence>
<keyword evidence="5" id="KW-0119">Carbohydrate metabolism</keyword>
<name>A0A0N8H547_9HYPO</name>
<evidence type="ECO:0000256" key="3">
    <source>
        <dbReference type="ARBA" id="ARBA00022729"/>
    </source>
</evidence>
<evidence type="ECO:0000256" key="5">
    <source>
        <dbReference type="ARBA" id="ARBA00023277"/>
    </source>
</evidence>
<dbReference type="GO" id="GO:0005975">
    <property type="term" value="P:carbohydrate metabolic process"/>
    <property type="evidence" value="ECO:0007669"/>
    <property type="project" value="InterPro"/>
</dbReference>
<feature type="region of interest" description="Disordered" evidence="7">
    <location>
        <begin position="18"/>
        <end position="65"/>
    </location>
</feature>
<comment type="caution">
    <text evidence="10">The sequence shown here is derived from an EMBL/GenBank/DDBJ whole genome shotgun (WGS) entry which is preliminary data.</text>
</comment>
<evidence type="ECO:0000256" key="8">
    <source>
        <dbReference type="SAM" id="SignalP"/>
    </source>
</evidence>
<dbReference type="GO" id="GO:0016810">
    <property type="term" value="F:hydrolase activity, acting on carbon-nitrogen (but not peptide) bonds"/>
    <property type="evidence" value="ECO:0007669"/>
    <property type="project" value="InterPro"/>
</dbReference>
<proteinExistence type="predicted"/>
<dbReference type="InterPro" id="IPR011330">
    <property type="entry name" value="Glyco_hydro/deAcase_b/a-brl"/>
</dbReference>
<comment type="cofactor">
    <cofactor evidence="1">
        <name>Co(2+)</name>
        <dbReference type="ChEBI" id="CHEBI:48828"/>
    </cofactor>
</comment>
<keyword evidence="4" id="KW-0378">Hydrolase</keyword>
<dbReference type="EMBL" id="LKCW01000270">
    <property type="protein sequence ID" value="KPM35164.1"/>
    <property type="molecule type" value="Genomic_DNA"/>
</dbReference>
<feature type="compositionally biased region" description="Low complexity" evidence="7">
    <location>
        <begin position="25"/>
        <end position="58"/>
    </location>
</feature>
<protein>
    <recommendedName>
        <fullName evidence="9">NodB homology domain-containing protein</fullName>
    </recommendedName>
</protein>
<dbReference type="STRING" id="78410.A0A0N8H547"/>
<dbReference type="PANTHER" id="PTHR46471">
    <property type="entry name" value="CHITIN DEACETYLASE"/>
    <property type="match status" value="1"/>
</dbReference>
<keyword evidence="3 8" id="KW-0732">Signal</keyword>
<dbReference type="OrthoDB" id="2125469at2759"/>
<evidence type="ECO:0000256" key="7">
    <source>
        <dbReference type="SAM" id="MobiDB-lite"/>
    </source>
</evidence>
<dbReference type="GO" id="GO:0046872">
    <property type="term" value="F:metal ion binding"/>
    <property type="evidence" value="ECO:0007669"/>
    <property type="project" value="UniProtKB-KW"/>
</dbReference>
<accession>A0A0N8H547</accession>
<evidence type="ECO:0000313" key="11">
    <source>
        <dbReference type="Proteomes" id="UP000050424"/>
    </source>
</evidence>
<dbReference type="AlphaFoldDB" id="A0A0N8H547"/>
<feature type="domain" description="NodB homology" evidence="9">
    <location>
        <begin position="129"/>
        <end position="316"/>
    </location>
</feature>